<keyword evidence="3 5" id="KW-0378">Hydrolase</keyword>
<feature type="transmembrane region" description="Helical" evidence="7">
    <location>
        <begin position="559"/>
        <end position="579"/>
    </location>
</feature>
<sequence>MGRFRLVRLLLTAVCVSLLGFSLPATGATLDPRLQSLINAPAPDGEIPVIVTFRGGVEPMSLRDEAGKRQPRLASLLKERAASSQKAARDFLRSRNIRDIKNLNIINGLAFTAGVDTLRELSARADVVVMSYDEVIYPPEIVPALTAGPAESNISLIKAPELWSLGYAGQGIVVATMDTGVDATHPDLGSRWRGGNNSWFDPNEEHPTPIDTDEQGHGTSVMGVILGGNADGAYIGVAPEARWIAVKIFNDAGEAPTSSILDGFNWLLDPDGDPATDDAPHVVNNSWGFEEAPNICDESVTFLRQSVAMLKTAGIAVLFPAGNLESDSLSEEAPFYSSIAPASYPESFAVGSVWTITSPTIISNFSLRGPSACDGTIYPEMVAPGEAIKTTGLTAAAPYQYVTGTSIAVPHAAGAMALLLSAFPDTRIDELEAALKSSATDLGPVGADNSYGYGLLNVRSAYDLLNVNTPPPAPQPLFPADGADGVVLPVTLSWDILPDADGDAVTSEVRISTYADFRDSTPITVAFSGMPASGMLFAGAGGIFIPLFFAARRRNSRRWLGAALLAFALLLLLSCGGGGGGGGSAPAPAPAPPETERSLSLSGLTPQTTYYWQVTAVDERGERTEGPVRSFTTAP</sequence>
<feature type="active site" description="Charge relay system" evidence="5">
    <location>
        <position position="217"/>
    </location>
</feature>
<evidence type="ECO:0000256" key="3">
    <source>
        <dbReference type="ARBA" id="ARBA00022801"/>
    </source>
</evidence>
<dbReference type="SUPFAM" id="SSF49265">
    <property type="entry name" value="Fibronectin type III"/>
    <property type="match status" value="1"/>
</dbReference>
<keyword evidence="8" id="KW-0732">Signal</keyword>
<dbReference type="InterPro" id="IPR013783">
    <property type="entry name" value="Ig-like_fold"/>
</dbReference>
<evidence type="ECO:0000256" key="2">
    <source>
        <dbReference type="ARBA" id="ARBA00022670"/>
    </source>
</evidence>
<feature type="active site" description="Charge relay system" evidence="5">
    <location>
        <position position="178"/>
    </location>
</feature>
<dbReference type="PANTHER" id="PTHR43806">
    <property type="entry name" value="PEPTIDASE S8"/>
    <property type="match status" value="1"/>
</dbReference>
<organism evidence="10 11">
    <name type="scientific">Trichloromonas acetexigens</name>
    <dbReference type="NCBI Taxonomy" id="38815"/>
    <lineage>
        <taxon>Bacteria</taxon>
        <taxon>Pseudomonadati</taxon>
        <taxon>Thermodesulfobacteriota</taxon>
        <taxon>Desulfuromonadia</taxon>
        <taxon>Desulfuromonadales</taxon>
        <taxon>Trichloromonadaceae</taxon>
        <taxon>Trichloromonas</taxon>
    </lineage>
</organism>
<dbReference type="PROSITE" id="PS00138">
    <property type="entry name" value="SUBTILASE_SER"/>
    <property type="match status" value="1"/>
</dbReference>
<dbReference type="InterPro" id="IPR036116">
    <property type="entry name" value="FN3_sf"/>
</dbReference>
<dbReference type="Proteomes" id="UP000317155">
    <property type="component" value="Unassembled WGS sequence"/>
</dbReference>
<dbReference type="Gene3D" id="2.60.40.10">
    <property type="entry name" value="Immunoglobulins"/>
    <property type="match status" value="1"/>
</dbReference>
<comment type="similarity">
    <text evidence="1 5">Belongs to the peptidase S8 family.</text>
</comment>
<dbReference type="PANTHER" id="PTHR43806:SF67">
    <property type="entry name" value="EGF-LIKE DOMAIN-CONTAINING PROTEIN"/>
    <property type="match status" value="1"/>
</dbReference>
<dbReference type="SUPFAM" id="SSF52743">
    <property type="entry name" value="Subtilisin-like"/>
    <property type="match status" value="1"/>
</dbReference>
<feature type="signal peptide" evidence="8">
    <location>
        <begin position="1"/>
        <end position="27"/>
    </location>
</feature>
<evidence type="ECO:0000313" key="10">
    <source>
        <dbReference type="EMBL" id="TRO83680.1"/>
    </source>
</evidence>
<reference evidence="10 11" key="1">
    <citation type="submission" date="2019-07" db="EMBL/GenBank/DDBJ databases">
        <title>Insights of Desulfuromonas acetexigens electromicrobiology.</title>
        <authorList>
            <person name="Katuri K."/>
            <person name="Sapireddy V."/>
            <person name="Shaw D.R."/>
            <person name="Saikaly P."/>
        </authorList>
    </citation>
    <scope>NUCLEOTIDE SEQUENCE [LARGE SCALE GENOMIC DNA]</scope>
    <source>
        <strain evidence="10 11">2873</strain>
    </source>
</reference>
<dbReference type="RefSeq" id="WP_092052266.1">
    <property type="nucleotide sequence ID" value="NZ_FOJJ01000001.1"/>
</dbReference>
<dbReference type="Gene3D" id="3.40.50.200">
    <property type="entry name" value="Peptidase S8/S53 domain"/>
    <property type="match status" value="1"/>
</dbReference>
<dbReference type="GO" id="GO:0006508">
    <property type="term" value="P:proteolysis"/>
    <property type="evidence" value="ECO:0007669"/>
    <property type="project" value="UniProtKB-KW"/>
</dbReference>
<dbReference type="EMBL" id="VJVV01000001">
    <property type="protein sequence ID" value="TRO83680.1"/>
    <property type="molecule type" value="Genomic_DNA"/>
</dbReference>
<dbReference type="PROSITE" id="PS51892">
    <property type="entry name" value="SUBTILASE"/>
    <property type="match status" value="1"/>
</dbReference>
<protein>
    <submittedName>
        <fullName evidence="10">S8 family serine peptidase</fullName>
    </submittedName>
</protein>
<dbReference type="InterPro" id="IPR015500">
    <property type="entry name" value="Peptidase_S8_subtilisin-rel"/>
</dbReference>
<dbReference type="AlphaFoldDB" id="A0A550JKE2"/>
<accession>A0A550JKE2</accession>
<evidence type="ECO:0000256" key="4">
    <source>
        <dbReference type="ARBA" id="ARBA00022825"/>
    </source>
</evidence>
<evidence type="ECO:0000256" key="7">
    <source>
        <dbReference type="SAM" id="Phobius"/>
    </source>
</evidence>
<dbReference type="InterPro" id="IPR050131">
    <property type="entry name" value="Peptidase_S8_subtilisin-like"/>
</dbReference>
<feature type="chain" id="PRO_5021837630" evidence="8">
    <location>
        <begin position="28"/>
        <end position="635"/>
    </location>
</feature>
<name>A0A550JKE2_9BACT</name>
<dbReference type="InterPro" id="IPR023828">
    <property type="entry name" value="Peptidase_S8_Ser-AS"/>
</dbReference>
<dbReference type="InterPro" id="IPR036852">
    <property type="entry name" value="Peptidase_S8/S53_dom_sf"/>
</dbReference>
<dbReference type="Pfam" id="PF00082">
    <property type="entry name" value="Peptidase_S8"/>
    <property type="match status" value="1"/>
</dbReference>
<dbReference type="PRINTS" id="PR00723">
    <property type="entry name" value="SUBTILISIN"/>
</dbReference>
<keyword evidence="7" id="KW-0472">Membrane</keyword>
<keyword evidence="4 5" id="KW-0720">Serine protease</keyword>
<feature type="domain" description="Peptidase S8/S53" evidence="9">
    <location>
        <begin position="169"/>
        <end position="454"/>
    </location>
</feature>
<feature type="active site" description="Charge relay system" evidence="5">
    <location>
        <position position="406"/>
    </location>
</feature>
<comment type="caution">
    <text evidence="10">The sequence shown here is derived from an EMBL/GenBank/DDBJ whole genome shotgun (WGS) entry which is preliminary data.</text>
</comment>
<keyword evidence="7" id="KW-1133">Transmembrane helix</keyword>
<evidence type="ECO:0000256" key="8">
    <source>
        <dbReference type="SAM" id="SignalP"/>
    </source>
</evidence>
<evidence type="ECO:0000256" key="1">
    <source>
        <dbReference type="ARBA" id="ARBA00011073"/>
    </source>
</evidence>
<dbReference type="GO" id="GO:0004252">
    <property type="term" value="F:serine-type endopeptidase activity"/>
    <property type="evidence" value="ECO:0007669"/>
    <property type="project" value="UniProtKB-UniRule"/>
</dbReference>
<evidence type="ECO:0000256" key="5">
    <source>
        <dbReference type="PROSITE-ProRule" id="PRU01240"/>
    </source>
</evidence>
<keyword evidence="2 5" id="KW-0645">Protease</keyword>
<evidence type="ECO:0000256" key="6">
    <source>
        <dbReference type="SAM" id="MobiDB-lite"/>
    </source>
</evidence>
<evidence type="ECO:0000259" key="9">
    <source>
        <dbReference type="Pfam" id="PF00082"/>
    </source>
</evidence>
<feature type="region of interest" description="Disordered" evidence="6">
    <location>
        <begin position="581"/>
        <end position="604"/>
    </location>
</feature>
<proteinExistence type="inferred from homology"/>
<dbReference type="InterPro" id="IPR000209">
    <property type="entry name" value="Peptidase_S8/S53_dom"/>
</dbReference>
<keyword evidence="11" id="KW-1185">Reference proteome</keyword>
<evidence type="ECO:0000313" key="11">
    <source>
        <dbReference type="Proteomes" id="UP000317155"/>
    </source>
</evidence>
<dbReference type="OrthoDB" id="5395460at2"/>
<feature type="transmembrane region" description="Helical" evidence="7">
    <location>
        <begin position="525"/>
        <end position="547"/>
    </location>
</feature>
<gene>
    <name evidence="10" type="ORF">FL622_00410</name>
</gene>
<keyword evidence="7" id="KW-0812">Transmembrane</keyword>